<dbReference type="GO" id="GO:0008855">
    <property type="term" value="F:exodeoxyribonuclease VII activity"/>
    <property type="evidence" value="ECO:0007669"/>
    <property type="project" value="UniProtKB-EC"/>
</dbReference>
<evidence type="ECO:0000256" key="2">
    <source>
        <dbReference type="ARBA" id="ARBA00022722"/>
    </source>
</evidence>
<feature type="domain" description="Exonuclease VII large subunit C-terminal" evidence="7">
    <location>
        <begin position="123"/>
        <end position="322"/>
    </location>
</feature>
<keyword evidence="4 5" id="KW-0269">Exonuclease</keyword>
<comment type="catalytic activity">
    <reaction evidence="5 6">
        <text>Exonucleolytic cleavage in either 5'- to 3'- or 3'- to 5'-direction to yield nucleoside 5'-phosphates.</text>
        <dbReference type="EC" id="3.1.11.6"/>
    </reaction>
</comment>
<proteinExistence type="inferred from homology"/>
<comment type="caution">
    <text evidence="9">The sequence shown here is derived from an EMBL/GenBank/DDBJ whole genome shotgun (WGS) entry which is preliminary data.</text>
</comment>
<comment type="subcellular location">
    <subcellularLocation>
        <location evidence="5 6">Cytoplasm</location>
    </subcellularLocation>
</comment>
<reference evidence="9 10" key="1">
    <citation type="submission" date="2023-07" db="EMBL/GenBank/DDBJ databases">
        <title>Genomic Encyclopedia of Type Strains, Phase IV (KMG-IV): sequencing the most valuable type-strain genomes for metagenomic binning, comparative biology and taxonomic classification.</title>
        <authorList>
            <person name="Goeker M."/>
        </authorList>
    </citation>
    <scope>NUCLEOTIDE SEQUENCE [LARGE SCALE GENOMIC DNA]</scope>
    <source>
        <strain evidence="9 10">DSM 25963</strain>
    </source>
</reference>
<evidence type="ECO:0000313" key="9">
    <source>
        <dbReference type="EMBL" id="MDP9749680.1"/>
    </source>
</evidence>
<comment type="subunit">
    <text evidence="5">Heterooligomer composed of large and small subunits.</text>
</comment>
<dbReference type="InterPro" id="IPR020579">
    <property type="entry name" value="Exonuc_VII_lsu_C"/>
</dbReference>
<evidence type="ECO:0000256" key="5">
    <source>
        <dbReference type="HAMAP-Rule" id="MF_00378"/>
    </source>
</evidence>
<dbReference type="CDD" id="cd04489">
    <property type="entry name" value="ExoVII_LU_OBF"/>
    <property type="match status" value="1"/>
</dbReference>
<accession>A0ABT9M133</accession>
<dbReference type="InterPro" id="IPR025824">
    <property type="entry name" value="OB-fold_nuc-bd_dom"/>
</dbReference>
<dbReference type="EMBL" id="JAURUP010000001">
    <property type="protein sequence ID" value="MDP9749680.1"/>
    <property type="molecule type" value="Genomic_DNA"/>
</dbReference>
<keyword evidence="2 5" id="KW-0540">Nuclease</keyword>
<feature type="domain" description="OB-fold nucleic acid binding" evidence="8">
    <location>
        <begin position="6"/>
        <end position="100"/>
    </location>
</feature>
<dbReference type="NCBIfam" id="TIGR00237">
    <property type="entry name" value="xseA"/>
    <property type="match status" value="1"/>
</dbReference>
<evidence type="ECO:0000313" key="10">
    <source>
        <dbReference type="Proteomes" id="UP001223886"/>
    </source>
</evidence>
<evidence type="ECO:0000259" key="8">
    <source>
        <dbReference type="Pfam" id="PF13742"/>
    </source>
</evidence>
<dbReference type="Pfam" id="PF02601">
    <property type="entry name" value="Exonuc_VII_L"/>
    <property type="match status" value="1"/>
</dbReference>
<evidence type="ECO:0000256" key="4">
    <source>
        <dbReference type="ARBA" id="ARBA00022839"/>
    </source>
</evidence>
<organism evidence="9 10">
    <name type="scientific">Thermoanaerobacter pentosaceus</name>
    <dbReference type="NCBI Taxonomy" id="694059"/>
    <lineage>
        <taxon>Bacteria</taxon>
        <taxon>Bacillati</taxon>
        <taxon>Bacillota</taxon>
        <taxon>Clostridia</taxon>
        <taxon>Thermoanaerobacterales</taxon>
        <taxon>Thermoanaerobacteraceae</taxon>
        <taxon>Thermoanaerobacter</taxon>
    </lineage>
</organism>
<dbReference type="SUPFAM" id="SSF50249">
    <property type="entry name" value="Nucleic acid-binding proteins"/>
    <property type="match status" value="1"/>
</dbReference>
<dbReference type="RefSeq" id="WP_214496044.1">
    <property type="nucleotide sequence ID" value="NZ_JAURUP010000001.1"/>
</dbReference>
<evidence type="ECO:0000256" key="6">
    <source>
        <dbReference type="RuleBase" id="RU004355"/>
    </source>
</evidence>
<dbReference type="InterPro" id="IPR012340">
    <property type="entry name" value="NA-bd_OB-fold"/>
</dbReference>
<dbReference type="HAMAP" id="MF_00378">
    <property type="entry name" value="Exonuc_7_L"/>
    <property type="match status" value="1"/>
</dbReference>
<evidence type="ECO:0000256" key="1">
    <source>
        <dbReference type="ARBA" id="ARBA00022490"/>
    </source>
</evidence>
<comment type="similarity">
    <text evidence="5 6">Belongs to the XseA family.</text>
</comment>
<sequence length="406" mass="46157">MQLKALEVREITDYIKKMMDNDIILRNVRVRGEISNLKYHSTGIYFTLKDEIASLKCVMFNEYGKLLNFTLQDGMSVIVTGRITVYEKNGTYQLYAQSIRSDGIGALYFAFNKLKEKLQKEGLFDSDKKKPIPKHPKKIAVVTSPTGAVIRDIITISKRRNPTIDILVVPVLVQGISAADEICNALRILNKRKDIDVIILARGGGSLEEIWPFNEEKVARCIYASRIPVVSAVGHETDFTISDFVADLRAPTPSAAAEIVVPDIKVYQREIFLLKTRLITLMMAELKRKKKELESLRRALYFNSPIKRNEVLKHKIESLKSSLCKEMLSIYNRKKNDFLILTEKLNSLSPLNVLTRGYTVILDKQEKVISSVKDIIPYEEVKILFKDGNAKAIIQEVKEDARGAEF</sequence>
<keyword evidence="1 5" id="KW-0963">Cytoplasm</keyword>
<gene>
    <name evidence="5" type="primary">xseA</name>
    <name evidence="9" type="ORF">J2S24_000142</name>
</gene>
<keyword evidence="3 5" id="KW-0378">Hydrolase</keyword>
<dbReference type="Pfam" id="PF13742">
    <property type="entry name" value="tRNA_anti_2"/>
    <property type="match status" value="1"/>
</dbReference>
<dbReference type="PANTHER" id="PTHR30008:SF0">
    <property type="entry name" value="EXODEOXYRIBONUCLEASE 7 LARGE SUBUNIT"/>
    <property type="match status" value="1"/>
</dbReference>
<evidence type="ECO:0000259" key="7">
    <source>
        <dbReference type="Pfam" id="PF02601"/>
    </source>
</evidence>
<dbReference type="EC" id="3.1.11.6" evidence="5"/>
<name>A0ABT9M133_9THEO</name>
<evidence type="ECO:0000256" key="3">
    <source>
        <dbReference type="ARBA" id="ARBA00022801"/>
    </source>
</evidence>
<keyword evidence="10" id="KW-1185">Reference proteome</keyword>
<protein>
    <recommendedName>
        <fullName evidence="5">Exodeoxyribonuclease 7 large subunit</fullName>
        <ecNumber evidence="5">3.1.11.6</ecNumber>
    </recommendedName>
    <alternativeName>
        <fullName evidence="5">Exodeoxyribonuclease VII large subunit</fullName>
        <shortName evidence="5">Exonuclease VII large subunit</shortName>
    </alternativeName>
</protein>
<comment type="function">
    <text evidence="5">Bidirectionally degrades single-stranded DNA into large acid-insoluble oligonucleotides, which are then degraded further into small acid-soluble oligonucleotides.</text>
</comment>
<dbReference type="InterPro" id="IPR003753">
    <property type="entry name" value="Exonuc_VII_L"/>
</dbReference>
<dbReference type="Proteomes" id="UP001223886">
    <property type="component" value="Unassembled WGS sequence"/>
</dbReference>
<dbReference type="PANTHER" id="PTHR30008">
    <property type="entry name" value="EXODEOXYRIBONUCLEASE 7 LARGE SUBUNIT"/>
    <property type="match status" value="1"/>
</dbReference>